<dbReference type="EMBL" id="VSSQ01043487">
    <property type="protein sequence ID" value="MPM97178.1"/>
    <property type="molecule type" value="Genomic_DNA"/>
</dbReference>
<evidence type="ECO:0000313" key="1">
    <source>
        <dbReference type="EMBL" id="MPM97178.1"/>
    </source>
</evidence>
<dbReference type="AlphaFoldDB" id="A0A645E7H6"/>
<protein>
    <submittedName>
        <fullName evidence="1">Uncharacterized protein</fullName>
    </submittedName>
</protein>
<comment type="caution">
    <text evidence="1">The sequence shown here is derived from an EMBL/GenBank/DDBJ whole genome shotgun (WGS) entry which is preliminary data.</text>
</comment>
<sequence>MIIPAADKHILGDGQIWAQRDFLIDGADAEILGILRRFNRDLTA</sequence>
<organism evidence="1">
    <name type="scientific">bioreactor metagenome</name>
    <dbReference type="NCBI Taxonomy" id="1076179"/>
    <lineage>
        <taxon>unclassified sequences</taxon>
        <taxon>metagenomes</taxon>
        <taxon>ecological metagenomes</taxon>
    </lineage>
</organism>
<gene>
    <name evidence="1" type="ORF">SDC9_144351</name>
</gene>
<reference evidence="1" key="1">
    <citation type="submission" date="2019-08" db="EMBL/GenBank/DDBJ databases">
        <authorList>
            <person name="Kucharzyk K."/>
            <person name="Murdoch R.W."/>
            <person name="Higgins S."/>
            <person name="Loffler F."/>
        </authorList>
    </citation>
    <scope>NUCLEOTIDE SEQUENCE</scope>
</reference>
<name>A0A645E7H6_9ZZZZ</name>
<proteinExistence type="predicted"/>
<accession>A0A645E7H6</accession>